<feature type="binding site" evidence="16">
    <location>
        <position position="107"/>
    </location>
    <ligand>
        <name>substrate</name>
    </ligand>
</feature>
<feature type="binding site" evidence="16">
    <location>
        <position position="133"/>
    </location>
    <ligand>
        <name>K(+)</name>
        <dbReference type="ChEBI" id="CHEBI:29103"/>
    </ligand>
</feature>
<organism evidence="17">
    <name type="scientific">Planktothricoides raciborskii GIHE-MW2</name>
    <dbReference type="NCBI Taxonomy" id="2792601"/>
    <lineage>
        <taxon>Bacteria</taxon>
        <taxon>Bacillati</taxon>
        <taxon>Cyanobacteriota</taxon>
        <taxon>Cyanophyceae</taxon>
        <taxon>Oscillatoriophycideae</taxon>
        <taxon>Oscillatoriales</taxon>
        <taxon>Oscillatoriaceae</taxon>
        <taxon>Planktothricoides</taxon>
    </lineage>
</organism>
<proteinExistence type="inferred from homology"/>
<evidence type="ECO:0000256" key="5">
    <source>
        <dbReference type="ARBA" id="ARBA00011738"/>
    </source>
</evidence>
<evidence type="ECO:0000256" key="10">
    <source>
        <dbReference type="ARBA" id="ARBA00022777"/>
    </source>
</evidence>
<protein>
    <recommendedName>
        <fullName evidence="15 16">Type III pantothenate kinase</fullName>
        <ecNumber evidence="6 16">2.7.1.33</ecNumber>
    </recommendedName>
    <alternativeName>
        <fullName evidence="16">PanK-III</fullName>
    </alternativeName>
    <alternativeName>
        <fullName evidence="16">Pantothenic acid kinase</fullName>
    </alternativeName>
</protein>
<comment type="subunit">
    <text evidence="5 16">Homodimer.</text>
</comment>
<evidence type="ECO:0000313" key="17">
    <source>
        <dbReference type="EMBL" id="XCM35621.1"/>
    </source>
</evidence>
<dbReference type="NCBIfam" id="NF009871">
    <property type="entry name" value="PRK13331.1"/>
    <property type="match status" value="1"/>
</dbReference>
<evidence type="ECO:0000256" key="9">
    <source>
        <dbReference type="ARBA" id="ARBA00022741"/>
    </source>
</evidence>
<evidence type="ECO:0000256" key="13">
    <source>
        <dbReference type="ARBA" id="ARBA00022993"/>
    </source>
</evidence>
<comment type="catalytic activity">
    <reaction evidence="1 16">
        <text>(R)-pantothenate + ATP = (R)-4'-phosphopantothenate + ADP + H(+)</text>
        <dbReference type="Rhea" id="RHEA:16373"/>
        <dbReference type="ChEBI" id="CHEBI:10986"/>
        <dbReference type="ChEBI" id="CHEBI:15378"/>
        <dbReference type="ChEBI" id="CHEBI:29032"/>
        <dbReference type="ChEBI" id="CHEBI:30616"/>
        <dbReference type="ChEBI" id="CHEBI:456216"/>
        <dbReference type="EC" id="2.7.1.33"/>
    </reaction>
</comment>
<evidence type="ECO:0000256" key="2">
    <source>
        <dbReference type="ARBA" id="ARBA00001958"/>
    </source>
</evidence>
<evidence type="ECO:0000256" key="16">
    <source>
        <dbReference type="HAMAP-Rule" id="MF_01274"/>
    </source>
</evidence>
<dbReference type="Gene3D" id="3.30.420.40">
    <property type="match status" value="1"/>
</dbReference>
<keyword evidence="11 16" id="KW-0067">ATP-binding</keyword>
<evidence type="ECO:0000256" key="7">
    <source>
        <dbReference type="ARBA" id="ARBA00022490"/>
    </source>
</evidence>
<dbReference type="AlphaFoldDB" id="A0AAU8JBE2"/>
<keyword evidence="8 16" id="KW-0808">Transferase</keyword>
<evidence type="ECO:0000256" key="6">
    <source>
        <dbReference type="ARBA" id="ARBA00012102"/>
    </source>
</evidence>
<dbReference type="GO" id="GO:0015937">
    <property type="term" value="P:coenzyme A biosynthetic process"/>
    <property type="evidence" value="ECO:0007669"/>
    <property type="project" value="UniProtKB-UniRule"/>
</dbReference>
<dbReference type="EMBL" id="CP159837">
    <property type="protein sequence ID" value="XCM35621.1"/>
    <property type="molecule type" value="Genomic_DNA"/>
</dbReference>
<dbReference type="GO" id="GO:0005524">
    <property type="term" value="F:ATP binding"/>
    <property type="evidence" value="ECO:0007669"/>
    <property type="project" value="UniProtKB-UniRule"/>
</dbReference>
<dbReference type="PANTHER" id="PTHR34265">
    <property type="entry name" value="TYPE III PANTOTHENATE KINASE"/>
    <property type="match status" value="1"/>
</dbReference>
<dbReference type="GO" id="GO:0046872">
    <property type="term" value="F:metal ion binding"/>
    <property type="evidence" value="ECO:0007669"/>
    <property type="project" value="UniProtKB-KW"/>
</dbReference>
<feature type="binding site" evidence="16">
    <location>
        <position position="136"/>
    </location>
    <ligand>
        <name>ATP</name>
        <dbReference type="ChEBI" id="CHEBI:30616"/>
    </ligand>
</feature>
<reference evidence="17" key="1">
    <citation type="submission" date="2024-07" db="EMBL/GenBank/DDBJ databases">
        <authorList>
            <person name="Kim Y.J."/>
            <person name="Jeong J.Y."/>
        </authorList>
    </citation>
    <scope>NUCLEOTIDE SEQUENCE</scope>
    <source>
        <strain evidence="17">GIHE-MW2</strain>
    </source>
</reference>
<dbReference type="GO" id="GO:0005737">
    <property type="term" value="C:cytoplasm"/>
    <property type="evidence" value="ECO:0007669"/>
    <property type="project" value="UniProtKB-SubCell"/>
</dbReference>
<dbReference type="SUPFAM" id="SSF53067">
    <property type="entry name" value="Actin-like ATPase domain"/>
    <property type="match status" value="1"/>
</dbReference>
<comment type="function">
    <text evidence="16">Catalyzes the phosphorylation of pantothenate (Pan), the first step in CoA biosynthesis.</text>
</comment>
<gene>
    <name evidence="16" type="primary">coaX</name>
    <name evidence="17" type="ORF">ABWT76_004313</name>
</gene>
<keyword evidence="9 16" id="KW-0547">Nucleotide-binding</keyword>
<keyword evidence="7 16" id="KW-0963">Cytoplasm</keyword>
<evidence type="ECO:0000256" key="1">
    <source>
        <dbReference type="ARBA" id="ARBA00001206"/>
    </source>
</evidence>
<feature type="binding site" evidence="16">
    <location>
        <position position="189"/>
    </location>
    <ligand>
        <name>substrate</name>
    </ligand>
</feature>
<sequence>MNPPTTANHHFWLALMIGSSHLHWAEFQGKELLTAWDTPHLNPEIVQELIKGGFADDLWPEILPVPPLSRGASLWIASVVPEQTQLWQRYAQAKAIALDDLPLKGLYPTLGIDRALAALGAGEKFGFPVLVVDAGTAMTFTGVNSDRQLVGGAILPGFRLQLKSLWTGTASLPDVAIPQELPDRWALNTPSSIQSGVIYSIVAGVRDFIAAWWQDYPQSQIVVTGGGGPGLLAYLRSRDSAIADRAIFDPHLVFWGMEMIVNG</sequence>
<evidence type="ECO:0000256" key="4">
    <source>
        <dbReference type="ARBA" id="ARBA00005225"/>
    </source>
</evidence>
<dbReference type="CDD" id="cd24015">
    <property type="entry name" value="ASKHA_NBD_PanK-III"/>
    <property type="match status" value="1"/>
</dbReference>
<evidence type="ECO:0000256" key="3">
    <source>
        <dbReference type="ARBA" id="ARBA00004496"/>
    </source>
</evidence>
<keyword evidence="16" id="KW-0479">Metal-binding</keyword>
<dbReference type="NCBIfam" id="TIGR00671">
    <property type="entry name" value="baf"/>
    <property type="match status" value="1"/>
</dbReference>
<evidence type="ECO:0000256" key="8">
    <source>
        <dbReference type="ARBA" id="ARBA00022679"/>
    </source>
</evidence>
<evidence type="ECO:0000256" key="11">
    <source>
        <dbReference type="ARBA" id="ARBA00022840"/>
    </source>
</evidence>
<dbReference type="HAMAP" id="MF_01274">
    <property type="entry name" value="Pantothen_kinase_3"/>
    <property type="match status" value="1"/>
</dbReference>
<comment type="subcellular location">
    <subcellularLocation>
        <location evidence="3 16">Cytoplasm</location>
    </subcellularLocation>
</comment>
<dbReference type="PANTHER" id="PTHR34265:SF1">
    <property type="entry name" value="TYPE III PANTOTHENATE KINASE"/>
    <property type="match status" value="1"/>
</dbReference>
<dbReference type="InterPro" id="IPR004619">
    <property type="entry name" value="Type_III_PanK"/>
</dbReference>
<comment type="cofactor">
    <cofactor evidence="16">
        <name>NH4(+)</name>
        <dbReference type="ChEBI" id="CHEBI:28938"/>
    </cofactor>
    <cofactor evidence="16">
        <name>K(+)</name>
        <dbReference type="ChEBI" id="CHEBI:29103"/>
    </cofactor>
    <text evidence="16">A monovalent cation. Ammonium or potassium.</text>
</comment>
<dbReference type="GO" id="GO:0004594">
    <property type="term" value="F:pantothenate kinase activity"/>
    <property type="evidence" value="ECO:0007669"/>
    <property type="project" value="UniProtKB-UniRule"/>
</dbReference>
<name>A0AAU8JBE2_9CYAN</name>
<feature type="binding site" evidence="16">
    <location>
        <begin position="16"/>
        <end position="23"/>
    </location>
    <ligand>
        <name>ATP</name>
        <dbReference type="ChEBI" id="CHEBI:30616"/>
    </ligand>
</feature>
<feature type="binding site" evidence="16">
    <location>
        <begin position="111"/>
        <end position="114"/>
    </location>
    <ligand>
        <name>substrate</name>
    </ligand>
</feature>
<dbReference type="EC" id="2.7.1.33" evidence="6 16"/>
<keyword evidence="13 16" id="KW-0173">Coenzyme A biosynthesis</keyword>
<dbReference type="RefSeq" id="WP_054465425.1">
    <property type="nucleotide sequence ID" value="NZ_CP159837.1"/>
</dbReference>
<evidence type="ECO:0000256" key="15">
    <source>
        <dbReference type="ARBA" id="ARBA00040883"/>
    </source>
</evidence>
<dbReference type="Pfam" id="PF03309">
    <property type="entry name" value="Pan_kinase"/>
    <property type="match status" value="1"/>
</dbReference>
<feature type="active site" description="Proton acceptor" evidence="16">
    <location>
        <position position="113"/>
    </location>
</feature>
<dbReference type="InterPro" id="IPR043129">
    <property type="entry name" value="ATPase_NBD"/>
</dbReference>
<comment type="pathway">
    <text evidence="4 16">Cofactor biosynthesis; coenzyme A biosynthesis; CoA from (R)-pantothenate: step 1/5.</text>
</comment>
<accession>A0AAU8JBE2</accession>
<keyword evidence="10 16" id="KW-0418">Kinase</keyword>
<comment type="cofactor">
    <cofactor evidence="2">
        <name>K(+)</name>
        <dbReference type="ChEBI" id="CHEBI:29103"/>
    </cofactor>
</comment>
<evidence type="ECO:0000256" key="12">
    <source>
        <dbReference type="ARBA" id="ARBA00022958"/>
    </source>
</evidence>
<evidence type="ECO:0000256" key="14">
    <source>
        <dbReference type="ARBA" id="ARBA00038036"/>
    </source>
</evidence>
<comment type="similarity">
    <text evidence="14 16">Belongs to the type III pantothenate kinase family.</text>
</comment>
<keyword evidence="12 16" id="KW-0630">Potassium</keyword>